<feature type="binding site" evidence="15">
    <location>
        <position position="31"/>
    </location>
    <ligand>
        <name>Mg(2+)</name>
        <dbReference type="ChEBI" id="CHEBI:18420"/>
        <label>2</label>
    </ligand>
</feature>
<dbReference type="AlphaFoldDB" id="E1R2L8"/>
<dbReference type="GO" id="GO:0005886">
    <property type="term" value="C:plasma membrane"/>
    <property type="evidence" value="ECO:0007669"/>
    <property type="project" value="UniProtKB-SubCell"/>
</dbReference>
<dbReference type="PANTHER" id="PTHR43185">
    <property type="entry name" value="FERROUS IRON TRANSPORT PROTEIN B"/>
    <property type="match status" value="1"/>
</dbReference>
<keyword evidence="9" id="KW-0406">Ion transport</keyword>
<dbReference type="GO" id="GO:0005525">
    <property type="term" value="F:GTP binding"/>
    <property type="evidence" value="ECO:0007669"/>
    <property type="project" value="UniProtKB-KW"/>
</dbReference>
<comment type="function">
    <text evidence="16">Probable transporter of a GTP-driven Fe(2+) uptake system.</text>
</comment>
<dbReference type="InterPro" id="IPR050860">
    <property type="entry name" value="FeoB_GTPase"/>
</dbReference>
<dbReference type="SUPFAM" id="SSF52540">
    <property type="entry name" value="P-loop containing nucleoside triphosphate hydrolases"/>
    <property type="match status" value="1"/>
</dbReference>
<dbReference type="Pfam" id="PF02421">
    <property type="entry name" value="FeoB_N"/>
    <property type="match status" value="1"/>
</dbReference>
<keyword evidence="3" id="KW-1003">Cell membrane</keyword>
<dbReference type="InterPro" id="IPR003373">
    <property type="entry name" value="Fe2_transport_prot-B"/>
</dbReference>
<feature type="binding site" evidence="15">
    <location>
        <position position="27"/>
    </location>
    <ligand>
        <name>Mg(2+)</name>
        <dbReference type="ChEBI" id="CHEBI:18420"/>
        <label>2</label>
    </ligand>
</feature>
<keyword evidence="8 16" id="KW-0408">Iron</keyword>
<evidence type="ECO:0000259" key="17">
    <source>
        <dbReference type="PROSITE" id="PS51711"/>
    </source>
</evidence>
<organism evidence="18 19">
    <name type="scientific">Sediminispirochaeta smaragdinae (strain DSM 11293 / JCM 15392 / SEBR 4228)</name>
    <name type="common">Spirochaeta smaragdinae</name>
    <dbReference type="NCBI Taxonomy" id="573413"/>
    <lineage>
        <taxon>Bacteria</taxon>
        <taxon>Pseudomonadati</taxon>
        <taxon>Spirochaetota</taxon>
        <taxon>Spirochaetia</taxon>
        <taxon>Spirochaetales</taxon>
        <taxon>Spirochaetaceae</taxon>
        <taxon>Sediminispirochaeta</taxon>
    </lineage>
</organism>
<evidence type="ECO:0000256" key="4">
    <source>
        <dbReference type="ARBA" id="ARBA00022496"/>
    </source>
</evidence>
<keyword evidence="15" id="KW-0479">Metal-binding</keyword>
<dbReference type="OrthoDB" id="9809127at2"/>
<feature type="transmembrane region" description="Helical" evidence="16">
    <location>
        <begin position="661"/>
        <end position="682"/>
    </location>
</feature>
<dbReference type="GO" id="GO:0046872">
    <property type="term" value="F:metal ion binding"/>
    <property type="evidence" value="ECO:0007669"/>
    <property type="project" value="UniProtKB-KW"/>
</dbReference>
<sequence length="683" mass="73988">MDTAQRTRSLTIALAGQPNTGKSTVFNRLTGARQHVGNWPGKTVEQKSGGFRHNGSDYNIVDLPGTYSLTANSLEETIARDFLIKEEPDVVVVMADASQLERSLYLLGEIRLLPVSVVLALNMTDVAERQGKQIDTSHLAAELRVPVVSMTASKGIGFDELMDAIAETALSEPPPPDTFTDDTLCLVAYENISKLLAQKDLEPYSLQWLAVKLIEGDQEARALTRRLLSDGEWKQLITIIETIPDGALRIAGGRYSRIQRAISASLKGISPDGKRGLRKRGFDRAATHPVWGKFVALGIMVIAFAAAMMVAIPIMGVVQGALPPLLAGLKALFAPAPAWIGSLFVDGLVPGIGIAVMMLAYIFGVYLVFGIMEDVGYLARLAYVFDSWMNKIGLHGKSFMPLMMSFGCNIAGVTGCRVVDSWQQRMTTLVMVSIVPCMALWGVVSFMGTIFFGTNMPLVIFALLAVMLLHLSGSSALLRKFLLKGEHTGLIMELPPYHRPNWRTIWSYVWSQVKGFVKRAVTLIALISLLVWALSYQPDGNMENSLLASIGRFFDPVSSLMGLDWKLFIALVAAVAAKEASLSVLAVLYGISGGVASITTLFVAGTGGYEQAALVGSLVSSISPASALAFIFAFFFSIPCIGTVATIYSETKSLRWTLCCSLYYTISSFVAGFLAYHAGLLIF</sequence>
<dbReference type="InterPro" id="IPR011640">
    <property type="entry name" value="Fe2_transport_prot_B_C"/>
</dbReference>
<evidence type="ECO:0000256" key="9">
    <source>
        <dbReference type="ARBA" id="ARBA00023065"/>
    </source>
</evidence>
<feature type="binding site" evidence="14">
    <location>
        <begin position="62"/>
        <end position="65"/>
    </location>
    <ligand>
        <name>GTP</name>
        <dbReference type="ChEBI" id="CHEBI:37565"/>
        <label>1</label>
    </ligand>
</feature>
<dbReference type="Proteomes" id="UP000002318">
    <property type="component" value="Chromosome"/>
</dbReference>
<dbReference type="RefSeq" id="WP_013256037.1">
    <property type="nucleotide sequence ID" value="NC_014364.1"/>
</dbReference>
<feature type="domain" description="FeoB-type G" evidence="17">
    <location>
        <begin position="9"/>
        <end position="171"/>
    </location>
</feature>
<comment type="subcellular location">
    <subcellularLocation>
        <location evidence="16">Cell inner membrane</location>
        <topology evidence="16">Multi-pass membrane protein</topology>
    </subcellularLocation>
    <subcellularLocation>
        <location evidence="1">Cell membrane</location>
        <topology evidence="1">Multi-pass membrane protein</topology>
    </subcellularLocation>
</comment>
<feature type="transmembrane region" description="Helical" evidence="16">
    <location>
        <begin position="584"/>
        <end position="605"/>
    </location>
</feature>
<name>E1R2L8_SEDSS</name>
<dbReference type="PANTHER" id="PTHR43185:SF1">
    <property type="entry name" value="FE(2+) TRANSPORTER FEOB"/>
    <property type="match status" value="1"/>
</dbReference>
<evidence type="ECO:0000256" key="6">
    <source>
        <dbReference type="ARBA" id="ARBA00022741"/>
    </source>
</evidence>
<keyword evidence="11 16" id="KW-0472">Membrane</keyword>
<reference evidence="18 19" key="1">
    <citation type="journal article" date="2010" name="Stand. Genomic Sci.">
        <title>Complete genome sequence of Spirochaeta smaragdinae type strain (SEBR 4228).</title>
        <authorList>
            <person name="Mavromatis K."/>
            <person name="Yasawong M."/>
            <person name="Chertkov O."/>
            <person name="Lapidus A."/>
            <person name="Lucas S."/>
            <person name="Nolan M."/>
            <person name="Del Rio T.G."/>
            <person name="Tice H."/>
            <person name="Cheng J.F."/>
            <person name="Pitluck S."/>
            <person name="Liolios K."/>
            <person name="Ivanova N."/>
            <person name="Tapia R."/>
            <person name="Han C."/>
            <person name="Bruce D."/>
            <person name="Goodwin L."/>
            <person name="Pati A."/>
            <person name="Chen A."/>
            <person name="Palaniappan K."/>
            <person name="Land M."/>
            <person name="Hauser L."/>
            <person name="Chang Y.J."/>
            <person name="Jeffries C.D."/>
            <person name="Detter J.C."/>
            <person name="Rohde M."/>
            <person name="Brambilla E."/>
            <person name="Spring S."/>
            <person name="Goker M."/>
            <person name="Sikorski J."/>
            <person name="Woyke T."/>
            <person name="Bristow J."/>
            <person name="Eisen J.A."/>
            <person name="Markowitz V."/>
            <person name="Hugenholtz P."/>
            <person name="Klenk H.P."/>
            <person name="Kyrpides N.C."/>
        </authorList>
    </citation>
    <scope>NUCLEOTIDE SEQUENCE [LARGE SCALE GENOMIC DNA]</scope>
    <source>
        <strain evidence="19">DSM 11293 / JCM 15392 / SEBR 4228</strain>
    </source>
</reference>
<dbReference type="STRING" id="573413.Spirs_3490"/>
<feature type="transmembrane region" description="Helical" evidence="16">
    <location>
        <begin position="294"/>
        <end position="318"/>
    </location>
</feature>
<dbReference type="Gene3D" id="1.10.287.1770">
    <property type="match status" value="1"/>
</dbReference>
<dbReference type="CDD" id="cd01879">
    <property type="entry name" value="FeoB"/>
    <property type="match status" value="1"/>
</dbReference>
<keyword evidence="2 16" id="KW-0813">Transport</keyword>
<feature type="transmembrane region" description="Helical" evidence="16">
    <location>
        <begin position="520"/>
        <end position="537"/>
    </location>
</feature>
<dbReference type="eggNOG" id="COG0370">
    <property type="taxonomic scope" value="Bacteria"/>
</dbReference>
<keyword evidence="5 16" id="KW-0812">Transmembrane</keyword>
<evidence type="ECO:0000256" key="11">
    <source>
        <dbReference type="ARBA" id="ARBA00023136"/>
    </source>
</evidence>
<protein>
    <recommendedName>
        <fullName evidence="12 13">Ferrous iron transport protein B</fullName>
    </recommendedName>
</protein>
<feature type="transmembrane region" description="Helical" evidence="16">
    <location>
        <begin position="458"/>
        <end position="478"/>
    </location>
</feature>
<feature type="binding site" evidence="14">
    <location>
        <begin position="16"/>
        <end position="23"/>
    </location>
    <ligand>
        <name>GTP</name>
        <dbReference type="ChEBI" id="CHEBI:37565"/>
        <label>1</label>
    </ligand>
</feature>
<dbReference type="InterPro" id="IPR030389">
    <property type="entry name" value="G_FEOB_dom"/>
</dbReference>
<feature type="binding site" evidence="14">
    <location>
        <begin position="41"/>
        <end position="45"/>
    </location>
    <ligand>
        <name>GTP</name>
        <dbReference type="ChEBI" id="CHEBI:37565"/>
        <label>1</label>
    </ligand>
</feature>
<feature type="transmembrane region" description="Helical" evidence="16">
    <location>
        <begin position="625"/>
        <end position="649"/>
    </location>
</feature>
<dbReference type="Pfam" id="PF17910">
    <property type="entry name" value="FeoB_Cyto"/>
    <property type="match status" value="1"/>
</dbReference>
<evidence type="ECO:0000256" key="10">
    <source>
        <dbReference type="ARBA" id="ARBA00023134"/>
    </source>
</evidence>
<keyword evidence="6 14" id="KW-0547">Nucleotide-binding</keyword>
<keyword evidence="19" id="KW-1185">Reference proteome</keyword>
<dbReference type="Pfam" id="PF07670">
    <property type="entry name" value="Gate"/>
    <property type="match status" value="2"/>
</dbReference>
<evidence type="ECO:0000313" key="19">
    <source>
        <dbReference type="Proteomes" id="UP000002318"/>
    </source>
</evidence>
<feature type="binding site" evidence="14">
    <location>
        <begin position="122"/>
        <end position="125"/>
    </location>
    <ligand>
        <name>GTP</name>
        <dbReference type="ChEBI" id="CHEBI:37565"/>
        <label>1</label>
    </ligand>
</feature>
<feature type="transmembrane region" description="Helical" evidence="16">
    <location>
        <begin position="557"/>
        <end position="577"/>
    </location>
</feature>
<feature type="transmembrane region" description="Helical" evidence="16">
    <location>
        <begin position="352"/>
        <end position="372"/>
    </location>
</feature>
<dbReference type="KEGG" id="ssm:Spirs_3490"/>
<evidence type="ECO:0000256" key="1">
    <source>
        <dbReference type="ARBA" id="ARBA00004651"/>
    </source>
</evidence>
<dbReference type="NCBIfam" id="TIGR00437">
    <property type="entry name" value="feoB"/>
    <property type="match status" value="1"/>
</dbReference>
<dbReference type="PROSITE" id="PS51711">
    <property type="entry name" value="G_FEOB"/>
    <property type="match status" value="1"/>
</dbReference>
<evidence type="ECO:0000256" key="15">
    <source>
        <dbReference type="PIRSR" id="PIRSR603373-2"/>
    </source>
</evidence>
<keyword evidence="15" id="KW-0460">Magnesium</keyword>
<accession>E1R2L8</accession>
<feature type="binding site" evidence="15">
    <location>
        <position position="30"/>
    </location>
    <ligand>
        <name>Mg(2+)</name>
        <dbReference type="ChEBI" id="CHEBI:18420"/>
        <label>2</label>
    </ligand>
</feature>
<evidence type="ECO:0000313" key="18">
    <source>
        <dbReference type="EMBL" id="ADK82578.1"/>
    </source>
</evidence>
<comment type="similarity">
    <text evidence="16">Belongs to the TRAFAC class TrmE-Era-EngA-EngB-Septin-like GTPase superfamily. FeoB GTPase (TC 9.A.8) family.</text>
</comment>
<evidence type="ECO:0000256" key="16">
    <source>
        <dbReference type="RuleBase" id="RU362098"/>
    </source>
</evidence>
<evidence type="ECO:0000256" key="14">
    <source>
        <dbReference type="PIRSR" id="PIRSR603373-1"/>
    </source>
</evidence>
<evidence type="ECO:0000256" key="12">
    <source>
        <dbReference type="ARBA" id="ARBA00031200"/>
    </source>
</evidence>
<gene>
    <name evidence="18" type="ordered locus">Spirs_3490</name>
</gene>
<keyword evidence="7 16" id="KW-1133">Transmembrane helix</keyword>
<evidence type="ECO:0000256" key="7">
    <source>
        <dbReference type="ARBA" id="ARBA00022989"/>
    </source>
</evidence>
<keyword evidence="10 14" id="KW-0342">GTP-binding</keyword>
<proteinExistence type="inferred from homology"/>
<dbReference type="GO" id="GO:0015093">
    <property type="term" value="F:ferrous iron transmembrane transporter activity"/>
    <property type="evidence" value="ECO:0007669"/>
    <property type="project" value="UniProtKB-UniRule"/>
</dbReference>
<evidence type="ECO:0000256" key="2">
    <source>
        <dbReference type="ARBA" id="ARBA00022448"/>
    </source>
</evidence>
<keyword evidence="4 16" id="KW-0410">Iron transport</keyword>
<dbReference type="EMBL" id="CP002116">
    <property type="protein sequence ID" value="ADK82578.1"/>
    <property type="molecule type" value="Genomic_DNA"/>
</dbReference>
<evidence type="ECO:0000256" key="8">
    <source>
        <dbReference type="ARBA" id="ARBA00023004"/>
    </source>
</evidence>
<evidence type="ECO:0000256" key="5">
    <source>
        <dbReference type="ARBA" id="ARBA00022692"/>
    </source>
</evidence>
<dbReference type="Gene3D" id="3.40.50.300">
    <property type="entry name" value="P-loop containing nucleotide triphosphate hydrolases"/>
    <property type="match status" value="1"/>
</dbReference>
<dbReference type="HOGENOM" id="CLU_013350_3_0_12"/>
<feature type="transmembrane region" description="Helical" evidence="16">
    <location>
        <begin position="428"/>
        <end position="452"/>
    </location>
</feature>
<dbReference type="InterPro" id="IPR011642">
    <property type="entry name" value="Gate_dom"/>
</dbReference>
<evidence type="ECO:0000256" key="13">
    <source>
        <dbReference type="NCBIfam" id="TIGR00437"/>
    </source>
</evidence>
<dbReference type="InterPro" id="IPR041069">
    <property type="entry name" value="FeoB_Cyto"/>
</dbReference>
<dbReference type="InterPro" id="IPR027417">
    <property type="entry name" value="P-loop_NTPase"/>
</dbReference>
<dbReference type="Pfam" id="PF07664">
    <property type="entry name" value="FeoB_C"/>
    <property type="match status" value="1"/>
</dbReference>
<evidence type="ECO:0000256" key="3">
    <source>
        <dbReference type="ARBA" id="ARBA00022475"/>
    </source>
</evidence>